<dbReference type="AlphaFoldDB" id="A0A365U3S1"/>
<dbReference type="PIRSF" id="PIRSF000410">
    <property type="entry name" value="CheR"/>
    <property type="match status" value="1"/>
</dbReference>
<feature type="binding site" evidence="6">
    <location>
        <position position="132"/>
    </location>
    <ligand>
        <name>S-adenosyl-L-methionine</name>
        <dbReference type="ChEBI" id="CHEBI:59789"/>
    </ligand>
</feature>
<feature type="binding site" evidence="6">
    <location>
        <position position="94"/>
    </location>
    <ligand>
        <name>S-adenosyl-L-methionine</name>
        <dbReference type="ChEBI" id="CHEBI:59789"/>
    </ligand>
</feature>
<keyword evidence="4 5" id="KW-0949">S-adenosyl-L-methionine</keyword>
<dbReference type="PANTHER" id="PTHR24422:SF19">
    <property type="entry name" value="CHEMOTAXIS PROTEIN METHYLTRANSFERASE"/>
    <property type="match status" value="1"/>
</dbReference>
<evidence type="ECO:0000256" key="5">
    <source>
        <dbReference type="PIRNR" id="PIRNR000410"/>
    </source>
</evidence>
<dbReference type="InterPro" id="IPR026024">
    <property type="entry name" value="Chemotaxis_MeTrfase_CheR"/>
</dbReference>
<evidence type="ECO:0000256" key="6">
    <source>
        <dbReference type="PIRSR" id="PIRSR000410-1"/>
    </source>
</evidence>
<dbReference type="Pfam" id="PF01739">
    <property type="entry name" value="CheR"/>
    <property type="match status" value="1"/>
</dbReference>
<keyword evidence="10" id="KW-1185">Reference proteome</keyword>
<dbReference type="InterPro" id="IPR050903">
    <property type="entry name" value="Bact_Chemotaxis_MeTrfase"/>
</dbReference>
<dbReference type="EMBL" id="QNTQ01000037">
    <property type="protein sequence ID" value="RBI82565.1"/>
    <property type="molecule type" value="Genomic_DNA"/>
</dbReference>
<evidence type="ECO:0000256" key="1">
    <source>
        <dbReference type="ARBA" id="ARBA00001541"/>
    </source>
</evidence>
<dbReference type="Gene3D" id="3.40.50.150">
    <property type="entry name" value="Vaccinia Virus protein VP39"/>
    <property type="match status" value="1"/>
</dbReference>
<dbReference type="InterPro" id="IPR022641">
    <property type="entry name" value="CheR_N"/>
</dbReference>
<organism evidence="9 10">
    <name type="scientific">Rhodosalinus halophilus</name>
    <dbReference type="NCBI Taxonomy" id="2259333"/>
    <lineage>
        <taxon>Bacteria</taxon>
        <taxon>Pseudomonadati</taxon>
        <taxon>Pseudomonadota</taxon>
        <taxon>Alphaproteobacteria</taxon>
        <taxon>Rhodobacterales</taxon>
        <taxon>Paracoccaceae</taxon>
        <taxon>Rhodosalinus</taxon>
    </lineage>
</organism>
<protein>
    <recommendedName>
        <fullName evidence="5">Chemotaxis protein methyltransferase</fullName>
        <ecNumber evidence="5">2.1.1.80</ecNumber>
    </recommendedName>
</protein>
<gene>
    <name evidence="9" type="ORF">DRV85_18685</name>
</gene>
<feature type="binding site" evidence="6">
    <location>
        <begin position="213"/>
        <end position="214"/>
    </location>
    <ligand>
        <name>S-adenosyl-L-methionine</name>
        <dbReference type="ChEBI" id="CHEBI:59789"/>
    </ligand>
</feature>
<comment type="catalytic activity">
    <reaction evidence="1 5">
        <text>L-glutamyl-[protein] + S-adenosyl-L-methionine = [protein]-L-glutamate 5-O-methyl ester + S-adenosyl-L-homocysteine</text>
        <dbReference type="Rhea" id="RHEA:24452"/>
        <dbReference type="Rhea" id="RHEA-COMP:10208"/>
        <dbReference type="Rhea" id="RHEA-COMP:10311"/>
        <dbReference type="ChEBI" id="CHEBI:29973"/>
        <dbReference type="ChEBI" id="CHEBI:57856"/>
        <dbReference type="ChEBI" id="CHEBI:59789"/>
        <dbReference type="ChEBI" id="CHEBI:82795"/>
        <dbReference type="EC" id="2.1.1.80"/>
    </reaction>
</comment>
<dbReference type="InterPro" id="IPR036804">
    <property type="entry name" value="CheR_N_sf"/>
</dbReference>
<dbReference type="SUPFAM" id="SSF47757">
    <property type="entry name" value="Chemotaxis receptor methyltransferase CheR, N-terminal domain"/>
    <property type="match status" value="1"/>
</dbReference>
<feature type="domain" description="CheR-type methyltransferase" evidence="8">
    <location>
        <begin position="11"/>
        <end position="288"/>
    </location>
</feature>
<proteinExistence type="predicted"/>
<comment type="function">
    <text evidence="5">Methylation of the membrane-bound methyl-accepting chemotaxis proteins (MCP) to form gamma-glutamyl methyl ester residues in MCP.</text>
</comment>
<evidence type="ECO:0000256" key="4">
    <source>
        <dbReference type="ARBA" id="ARBA00022691"/>
    </source>
</evidence>
<dbReference type="GO" id="GO:0008983">
    <property type="term" value="F:protein-glutamate O-methyltransferase activity"/>
    <property type="evidence" value="ECO:0007669"/>
    <property type="project" value="UniProtKB-EC"/>
</dbReference>
<feature type="binding site" evidence="6">
    <location>
        <position position="88"/>
    </location>
    <ligand>
        <name>S-adenosyl-L-methionine</name>
        <dbReference type="ChEBI" id="CHEBI:59789"/>
    </ligand>
</feature>
<dbReference type="PROSITE" id="PS50123">
    <property type="entry name" value="CHER"/>
    <property type="match status" value="1"/>
</dbReference>
<dbReference type="OrthoDB" id="9816309at2"/>
<dbReference type="SUPFAM" id="SSF53335">
    <property type="entry name" value="S-adenosyl-L-methionine-dependent methyltransferases"/>
    <property type="match status" value="1"/>
</dbReference>
<evidence type="ECO:0000259" key="8">
    <source>
        <dbReference type="PROSITE" id="PS50123"/>
    </source>
</evidence>
<evidence type="ECO:0000313" key="10">
    <source>
        <dbReference type="Proteomes" id="UP000253370"/>
    </source>
</evidence>
<dbReference type="PANTHER" id="PTHR24422">
    <property type="entry name" value="CHEMOTAXIS PROTEIN METHYLTRANSFERASE"/>
    <property type="match status" value="1"/>
</dbReference>
<dbReference type="Pfam" id="PF03705">
    <property type="entry name" value="CheR_N"/>
    <property type="match status" value="1"/>
</dbReference>
<dbReference type="InterPro" id="IPR029063">
    <property type="entry name" value="SAM-dependent_MTases_sf"/>
</dbReference>
<feature type="region of interest" description="Disordered" evidence="7">
    <location>
        <begin position="286"/>
        <end position="306"/>
    </location>
</feature>
<keyword evidence="3 5" id="KW-0808">Transferase</keyword>
<dbReference type="InterPro" id="IPR022642">
    <property type="entry name" value="CheR_C"/>
</dbReference>
<dbReference type="EC" id="2.1.1.80" evidence="5"/>
<reference evidence="9 10" key="1">
    <citation type="submission" date="2018-07" db="EMBL/GenBank/DDBJ databases">
        <title>Rhodosalinus sp. strain E84T genomic sequence and assembly.</title>
        <authorList>
            <person name="Liu Z.-W."/>
            <person name="Lu D.-C."/>
        </authorList>
    </citation>
    <scope>NUCLEOTIDE SEQUENCE [LARGE SCALE GENOMIC DNA]</scope>
    <source>
        <strain evidence="9 10">E84</strain>
    </source>
</reference>
<comment type="caution">
    <text evidence="9">The sequence shown here is derived from an EMBL/GenBank/DDBJ whole genome shotgun (WGS) entry which is preliminary data.</text>
</comment>
<accession>A0A365U3S1</accession>
<sequence length="306" mass="34724">MTAAARPEQAANSAGLELSDAEFASLSQMIHRETGIVMAPSKRALLQSRLYKRLRSHGLDSFGAYCALLESGDGQFERREMISAITTNVTRFLREPHQFRELREEVLPPLLEHAQNGGRLRIWSAGCSTGEEPYSLAFTLLDLLPEATRHDIRILATDLDPNVIRKAEAGRYPTESLAPFSPEARQDHFRPTGDGFSEVRDKARRLVTFRVLNLLDDWPFRGDFDVIFCRNVVIYFDDATQRRLWTRFAGVQTRPGARLFIGHSERLSDEARPYYRLNRGASYVRTDRDVPQQDTQPARAGADRSA</sequence>
<dbReference type="PRINTS" id="PR00996">
    <property type="entry name" value="CHERMTFRASE"/>
</dbReference>
<dbReference type="InterPro" id="IPR000780">
    <property type="entry name" value="CheR_MeTrfase"/>
</dbReference>
<dbReference type="Proteomes" id="UP000253370">
    <property type="component" value="Unassembled WGS sequence"/>
</dbReference>
<dbReference type="RefSeq" id="WP_113290987.1">
    <property type="nucleotide sequence ID" value="NZ_QNTQ01000037.1"/>
</dbReference>
<feature type="binding site" evidence="6">
    <location>
        <position position="158"/>
    </location>
    <ligand>
        <name>S-adenosyl-L-methionine</name>
        <dbReference type="ChEBI" id="CHEBI:59789"/>
    </ligand>
</feature>
<feature type="binding site" evidence="6">
    <location>
        <position position="90"/>
    </location>
    <ligand>
        <name>S-adenosyl-L-methionine</name>
        <dbReference type="ChEBI" id="CHEBI:59789"/>
    </ligand>
</feature>
<dbReference type="SMART" id="SM00138">
    <property type="entry name" value="MeTrc"/>
    <property type="match status" value="1"/>
</dbReference>
<dbReference type="Gene3D" id="1.10.155.10">
    <property type="entry name" value="Chemotaxis receptor methyltransferase CheR, N-terminal domain"/>
    <property type="match status" value="1"/>
</dbReference>
<evidence type="ECO:0000256" key="2">
    <source>
        <dbReference type="ARBA" id="ARBA00022603"/>
    </source>
</evidence>
<evidence type="ECO:0000256" key="7">
    <source>
        <dbReference type="SAM" id="MobiDB-lite"/>
    </source>
</evidence>
<name>A0A365U3S1_9RHOB</name>
<evidence type="ECO:0000256" key="3">
    <source>
        <dbReference type="ARBA" id="ARBA00022679"/>
    </source>
</evidence>
<feature type="binding site" evidence="6">
    <location>
        <begin position="230"/>
        <end position="231"/>
    </location>
    <ligand>
        <name>S-adenosyl-L-methionine</name>
        <dbReference type="ChEBI" id="CHEBI:59789"/>
    </ligand>
</feature>
<dbReference type="GO" id="GO:0032259">
    <property type="term" value="P:methylation"/>
    <property type="evidence" value="ECO:0007669"/>
    <property type="project" value="UniProtKB-KW"/>
</dbReference>
<keyword evidence="2 5" id="KW-0489">Methyltransferase</keyword>
<evidence type="ECO:0000313" key="9">
    <source>
        <dbReference type="EMBL" id="RBI82565.1"/>
    </source>
</evidence>